<reference evidence="2 3" key="1">
    <citation type="submission" date="2023-07" db="EMBL/GenBank/DDBJ databases">
        <authorList>
            <person name="Girao M."/>
            <person name="Carvalho M.F."/>
        </authorList>
    </citation>
    <scope>NUCLEOTIDE SEQUENCE [LARGE SCALE GENOMIC DNA]</scope>
    <source>
        <strain evidence="2 3">66/93</strain>
    </source>
</reference>
<protein>
    <submittedName>
        <fullName evidence="2">MerR family transcriptional regulator</fullName>
    </submittedName>
</protein>
<organism evidence="2 3">
    <name type="scientific">Nocardiopsis tropica</name>
    <dbReference type="NCBI Taxonomy" id="109330"/>
    <lineage>
        <taxon>Bacteria</taxon>
        <taxon>Bacillati</taxon>
        <taxon>Actinomycetota</taxon>
        <taxon>Actinomycetes</taxon>
        <taxon>Streptosporangiales</taxon>
        <taxon>Nocardiopsidaceae</taxon>
        <taxon>Nocardiopsis</taxon>
    </lineage>
</organism>
<comment type="caution">
    <text evidence="2">The sequence shown here is derived from an EMBL/GenBank/DDBJ whole genome shotgun (WGS) entry which is preliminary data.</text>
</comment>
<dbReference type="EMBL" id="JAUUCC010000003">
    <property type="protein sequence ID" value="MEE2049261.1"/>
    <property type="molecule type" value="Genomic_DNA"/>
</dbReference>
<dbReference type="Gene3D" id="1.10.1660.10">
    <property type="match status" value="1"/>
</dbReference>
<dbReference type="SUPFAM" id="SSF46955">
    <property type="entry name" value="Putative DNA-binding domain"/>
    <property type="match status" value="1"/>
</dbReference>
<dbReference type="RefSeq" id="WP_330156555.1">
    <property type="nucleotide sequence ID" value="NZ_BAAAJA010000010.1"/>
</dbReference>
<sequence length="70" mass="7925">MKRYPTAPNLYMDPVEAAQILGVATSTLRTWARTGRLEGIVDWFPDPTTGWRYYRAGDIYDLAAQRGTTT</sequence>
<evidence type="ECO:0000313" key="3">
    <source>
        <dbReference type="Proteomes" id="UP001348641"/>
    </source>
</evidence>
<gene>
    <name evidence="2" type="ORF">Q8A49_01970</name>
</gene>
<dbReference type="InterPro" id="IPR009061">
    <property type="entry name" value="DNA-bd_dom_put_sf"/>
</dbReference>
<name>A0ABU7KIZ5_9ACTN</name>
<evidence type="ECO:0000313" key="2">
    <source>
        <dbReference type="EMBL" id="MEE2049261.1"/>
    </source>
</evidence>
<proteinExistence type="predicted"/>
<dbReference type="Pfam" id="PF13411">
    <property type="entry name" value="MerR_1"/>
    <property type="match status" value="1"/>
</dbReference>
<dbReference type="InterPro" id="IPR000551">
    <property type="entry name" value="MerR-type_HTH_dom"/>
</dbReference>
<accession>A0ABU7KIZ5</accession>
<dbReference type="Proteomes" id="UP001348641">
    <property type="component" value="Unassembled WGS sequence"/>
</dbReference>
<evidence type="ECO:0000259" key="1">
    <source>
        <dbReference type="Pfam" id="PF13411"/>
    </source>
</evidence>
<feature type="domain" description="HTH merR-type" evidence="1">
    <location>
        <begin position="16"/>
        <end position="63"/>
    </location>
</feature>